<evidence type="ECO:0000313" key="10">
    <source>
        <dbReference type="EMBL" id="ARU96177.1"/>
    </source>
</evidence>
<protein>
    <submittedName>
        <fullName evidence="10">ABC transporter permease</fullName>
    </submittedName>
</protein>
<feature type="transmembrane region" description="Helical" evidence="8">
    <location>
        <begin position="167"/>
        <end position="186"/>
    </location>
</feature>
<feature type="transmembrane region" description="Helical" evidence="8">
    <location>
        <begin position="326"/>
        <end position="347"/>
    </location>
</feature>
<dbReference type="Proteomes" id="UP000195729">
    <property type="component" value="Chromosome"/>
</dbReference>
<keyword evidence="2 8" id="KW-0813">Transport</keyword>
<feature type="transmembrane region" description="Helical" evidence="8">
    <location>
        <begin position="359"/>
        <end position="379"/>
    </location>
</feature>
<evidence type="ECO:0000256" key="4">
    <source>
        <dbReference type="ARBA" id="ARBA00022519"/>
    </source>
</evidence>
<keyword evidence="5 8" id="KW-0812">Transmembrane</keyword>
<evidence type="ECO:0000256" key="1">
    <source>
        <dbReference type="ARBA" id="ARBA00004429"/>
    </source>
</evidence>
<dbReference type="Pfam" id="PF00528">
    <property type="entry name" value="BPD_transp_1"/>
    <property type="match status" value="2"/>
</dbReference>
<feature type="transmembrane region" description="Helical" evidence="8">
    <location>
        <begin position="127"/>
        <end position="146"/>
    </location>
</feature>
<dbReference type="Gene3D" id="1.10.3720.10">
    <property type="entry name" value="MetI-like"/>
    <property type="match status" value="2"/>
</dbReference>
<feature type="transmembrane region" description="Helical" evidence="8">
    <location>
        <begin position="7"/>
        <end position="26"/>
    </location>
</feature>
<evidence type="ECO:0000256" key="2">
    <source>
        <dbReference type="ARBA" id="ARBA00022448"/>
    </source>
</evidence>
<dbReference type="InterPro" id="IPR000515">
    <property type="entry name" value="MetI-like"/>
</dbReference>
<dbReference type="KEGG" id="tci:A7K98_12395"/>
<dbReference type="EMBL" id="CP015579">
    <property type="protein sequence ID" value="ARU96177.1"/>
    <property type="molecule type" value="Genomic_DNA"/>
</dbReference>
<evidence type="ECO:0000256" key="7">
    <source>
        <dbReference type="ARBA" id="ARBA00023136"/>
    </source>
</evidence>
<dbReference type="GO" id="GO:0055085">
    <property type="term" value="P:transmembrane transport"/>
    <property type="evidence" value="ECO:0007669"/>
    <property type="project" value="InterPro"/>
</dbReference>
<dbReference type="SUPFAM" id="SSF161098">
    <property type="entry name" value="MetI-like"/>
    <property type="match status" value="2"/>
</dbReference>
<reference evidence="12 13" key="1">
    <citation type="submission" date="2016-05" db="EMBL/GenBank/DDBJ databases">
        <title>Complete genome sequence of two 2,5-diketo-D-glunonic acid producing strain Tatumella citrea.</title>
        <authorList>
            <person name="Duan C."/>
            <person name="Yang J."/>
            <person name="Yang S."/>
        </authorList>
    </citation>
    <scope>NUCLEOTIDE SEQUENCE [LARGE SCALE GENOMIC DNA]</scope>
    <source>
        <strain evidence="11 12">ATCC 39140</strain>
        <strain evidence="10 13">DSM 13699</strain>
    </source>
</reference>
<evidence type="ECO:0000256" key="5">
    <source>
        <dbReference type="ARBA" id="ARBA00022692"/>
    </source>
</evidence>
<keyword evidence="6 8" id="KW-1133">Transmembrane helix</keyword>
<evidence type="ECO:0000256" key="6">
    <source>
        <dbReference type="ARBA" id="ARBA00022989"/>
    </source>
</evidence>
<comment type="similarity">
    <text evidence="8">Belongs to the binding-protein-dependent transport system permease family.</text>
</comment>
<dbReference type="CDD" id="cd06261">
    <property type="entry name" value="TM_PBP2"/>
    <property type="match status" value="2"/>
</dbReference>
<dbReference type="PANTHER" id="PTHR30151">
    <property type="entry name" value="ALKANE SULFONATE ABC TRANSPORTER-RELATED, MEMBRANE SUBUNIT"/>
    <property type="match status" value="1"/>
</dbReference>
<dbReference type="AlphaFoldDB" id="A0A1Y0LQC9"/>
<dbReference type="GO" id="GO:0005886">
    <property type="term" value="C:plasma membrane"/>
    <property type="evidence" value="ECO:0007669"/>
    <property type="project" value="UniProtKB-SubCell"/>
</dbReference>
<feature type="domain" description="ABC transmembrane type-1" evidence="9">
    <location>
        <begin position="57"/>
        <end position="238"/>
    </location>
</feature>
<feature type="transmembrane region" description="Helical" evidence="8">
    <location>
        <begin position="224"/>
        <end position="244"/>
    </location>
</feature>
<evidence type="ECO:0000313" key="13">
    <source>
        <dbReference type="Proteomes" id="UP000195814"/>
    </source>
</evidence>
<dbReference type="PROSITE" id="PS50928">
    <property type="entry name" value="ABC_TM1"/>
    <property type="match status" value="2"/>
</dbReference>
<dbReference type="InterPro" id="IPR035906">
    <property type="entry name" value="MetI-like_sf"/>
</dbReference>
<feature type="transmembrane region" description="Helical" evidence="8">
    <location>
        <begin position="65"/>
        <end position="88"/>
    </location>
</feature>
<dbReference type="PANTHER" id="PTHR30151:SF38">
    <property type="entry name" value="ALIPHATIC SULFONATES TRANSPORT PERMEASE PROTEIN SSUC-RELATED"/>
    <property type="match status" value="1"/>
</dbReference>
<dbReference type="EMBL" id="CP015581">
    <property type="protein sequence ID" value="ARV00214.1"/>
    <property type="molecule type" value="Genomic_DNA"/>
</dbReference>
<evidence type="ECO:0000313" key="11">
    <source>
        <dbReference type="EMBL" id="ARV00214.1"/>
    </source>
</evidence>
<feature type="transmembrane region" description="Helical" evidence="8">
    <location>
        <begin position="95"/>
        <end position="121"/>
    </location>
</feature>
<keyword evidence="7 8" id="KW-0472">Membrane</keyword>
<feature type="domain" description="ABC transmembrane type-1" evidence="9">
    <location>
        <begin position="319"/>
        <end position="500"/>
    </location>
</feature>
<feature type="transmembrane region" description="Helical" evidence="8">
    <location>
        <begin position="385"/>
        <end position="407"/>
    </location>
</feature>
<keyword evidence="12" id="KW-1185">Reference proteome</keyword>
<proteinExistence type="inferred from homology"/>
<accession>A0A1Y0LQC9</accession>
<comment type="subcellular location">
    <subcellularLocation>
        <location evidence="1">Cell inner membrane</location>
        <topology evidence="1">Multi-pass membrane protein</topology>
    </subcellularLocation>
    <subcellularLocation>
        <location evidence="8">Cell membrane</location>
        <topology evidence="8">Multi-pass membrane protein</topology>
    </subcellularLocation>
</comment>
<keyword evidence="4" id="KW-0997">Cell inner membrane</keyword>
<evidence type="ECO:0000313" key="12">
    <source>
        <dbReference type="Proteomes" id="UP000195729"/>
    </source>
</evidence>
<evidence type="ECO:0000259" key="9">
    <source>
        <dbReference type="PROSITE" id="PS50928"/>
    </source>
</evidence>
<evidence type="ECO:0000256" key="3">
    <source>
        <dbReference type="ARBA" id="ARBA00022475"/>
    </source>
</evidence>
<keyword evidence="3" id="KW-1003">Cell membrane</keyword>
<sequence>MPGLKQFLFRQGCQWLLPLSLLLFWWQGSMHGWMSEQILPSPTVVLDTAQAFVPQDLLDQLPISLWRLAIGLSGGIAIGILLGSLFGLSQRANRLLMPLFTVLVQIPTLAWIPLLMLWLGIGEALKLTILIKAVTVPVTLYIGTGIGELPPKLREMASVLRLPVRVYLCRVVLPALLPYLMTGIRLAFSQGWVSLIAVELLASSEGLGYLLVESRQLFMLDQVYICVIVIGLLGFAAEKGLQWISDRWIHWPSPVAGAVTLPPTKLFDLHGWLLPCGLLSVWQIASGEGWLNSAFFPAPVQVAETLVAGFTHGQFSLDLTASILRMLQGFAIGAVTGVLFGLASGSFRWADRLVTPLFSGLRSVAIFAWLPLITAWFGLGETARLAFIAIASFFPVLLATRQGVIQLPSVLLETTKALKLPPLSKFRYLILPGMLPDLFTGLRLGMMHAWVGTTGAEYFISSGEGIGSMMMRAQQLMAADRVMAGIVLIAGVAAVISIIIRRLEQKLMRWRYQ</sequence>
<evidence type="ECO:0000256" key="8">
    <source>
        <dbReference type="RuleBase" id="RU363032"/>
    </source>
</evidence>
<dbReference type="Proteomes" id="UP000195814">
    <property type="component" value="Chromosome"/>
</dbReference>
<name>A0A1Y0LQC9_TATCI</name>
<feature type="transmembrane region" description="Helical" evidence="8">
    <location>
        <begin position="482"/>
        <end position="503"/>
    </location>
</feature>
<gene>
    <name evidence="10" type="ORF">A7K98_12395</name>
    <name evidence="11" type="ORF">A7K99_12390</name>
</gene>
<organism evidence="10 13">
    <name type="scientific">Tatumella citrea</name>
    <name type="common">Pantoea citrea</name>
    <dbReference type="NCBI Taxonomy" id="53336"/>
    <lineage>
        <taxon>Bacteria</taxon>
        <taxon>Pseudomonadati</taxon>
        <taxon>Pseudomonadota</taxon>
        <taxon>Gammaproteobacteria</taxon>
        <taxon>Enterobacterales</taxon>
        <taxon>Erwiniaceae</taxon>
        <taxon>Tatumella</taxon>
    </lineage>
</organism>